<keyword evidence="1" id="KW-1277">Toxin-antitoxin system</keyword>
<evidence type="ECO:0000256" key="2">
    <source>
        <dbReference type="ARBA" id="ARBA00022722"/>
    </source>
</evidence>
<dbReference type="Gene3D" id="1.20.120.580">
    <property type="entry name" value="bsu32300-like"/>
    <property type="match status" value="1"/>
</dbReference>
<gene>
    <name evidence="6" type="ORF">KKP3000_003894</name>
</gene>
<dbReference type="InterPro" id="IPR052379">
    <property type="entry name" value="Type_VII_TA_RNase"/>
</dbReference>
<sequence length="142" mass="16537">MFITAAQKEQIRTWLEGLRERTEWMLELSKRQDAWEEELTWRLAAERALHTSVEYTTDIGSLVIDALVMRDPGGYADILKVLVEEDVLPEQWFNAIYGVFDLRARFIREHANVQPAEVRAAIETYAPLFAPFADHITRFVQL</sequence>
<dbReference type="InterPro" id="IPR001849">
    <property type="entry name" value="PH_domain"/>
</dbReference>
<protein>
    <submittedName>
        <fullName evidence="6">DUF86 domain-containing protein</fullName>
    </submittedName>
</protein>
<evidence type="ECO:0000313" key="6">
    <source>
        <dbReference type="EMBL" id="MFB5190448.1"/>
    </source>
</evidence>
<reference evidence="6 7" key="1">
    <citation type="journal article" date="2024" name="Int. J. Mol. Sci.">
        <title>Exploration of Alicyclobacillus spp. Genome in Search of Antibiotic Resistance.</title>
        <authorList>
            <person name="Bucka-Kolendo J."/>
            <person name="Kiousi D.E."/>
            <person name="Dekowska A."/>
            <person name="Mikolajczuk-Szczyrba A."/>
            <person name="Karadedos D.M."/>
            <person name="Michael P."/>
            <person name="Galanis A."/>
            <person name="Sokolowska B."/>
        </authorList>
    </citation>
    <scope>NUCLEOTIDE SEQUENCE [LARGE SCALE GENOMIC DNA]</scope>
    <source>
        <strain evidence="6 7">KKP 3000</strain>
    </source>
</reference>
<dbReference type="PANTHER" id="PTHR33397:SF5">
    <property type="entry name" value="RNASE YUTE-RELATED"/>
    <property type="match status" value="1"/>
</dbReference>
<evidence type="ECO:0000259" key="5">
    <source>
        <dbReference type="PROSITE" id="PS50003"/>
    </source>
</evidence>
<name>A0ABV5ADW8_9BACL</name>
<comment type="similarity">
    <text evidence="4">Belongs to the HepT RNase toxin family.</text>
</comment>
<proteinExistence type="inferred from homology"/>
<evidence type="ECO:0000256" key="1">
    <source>
        <dbReference type="ARBA" id="ARBA00022649"/>
    </source>
</evidence>
<keyword evidence="7" id="KW-1185">Reference proteome</keyword>
<feature type="domain" description="PH" evidence="5">
    <location>
        <begin position="1"/>
        <end position="23"/>
    </location>
</feature>
<accession>A0ABV5ADW8</accession>
<evidence type="ECO:0000256" key="4">
    <source>
        <dbReference type="ARBA" id="ARBA00024207"/>
    </source>
</evidence>
<organism evidence="6 7">
    <name type="scientific">Alicyclobacillus fastidiosus</name>
    <dbReference type="NCBI Taxonomy" id="392011"/>
    <lineage>
        <taxon>Bacteria</taxon>
        <taxon>Bacillati</taxon>
        <taxon>Bacillota</taxon>
        <taxon>Bacilli</taxon>
        <taxon>Bacillales</taxon>
        <taxon>Alicyclobacillaceae</taxon>
        <taxon>Alicyclobacillus</taxon>
    </lineage>
</organism>
<dbReference type="Pfam" id="PF01934">
    <property type="entry name" value="HepT-like"/>
    <property type="match status" value="1"/>
</dbReference>
<dbReference type="EMBL" id="JBDXSU010000005">
    <property type="protein sequence ID" value="MFB5190448.1"/>
    <property type="molecule type" value="Genomic_DNA"/>
</dbReference>
<evidence type="ECO:0000313" key="7">
    <source>
        <dbReference type="Proteomes" id="UP001579974"/>
    </source>
</evidence>
<keyword evidence="3" id="KW-0378">Hydrolase</keyword>
<dbReference type="InterPro" id="IPR037038">
    <property type="entry name" value="HepT-like_sf"/>
</dbReference>
<dbReference type="PANTHER" id="PTHR33397">
    <property type="entry name" value="UPF0331 PROTEIN YUTE"/>
    <property type="match status" value="1"/>
</dbReference>
<dbReference type="PROSITE" id="PS50003">
    <property type="entry name" value="PH_DOMAIN"/>
    <property type="match status" value="1"/>
</dbReference>
<comment type="caution">
    <text evidence="6">The sequence shown here is derived from an EMBL/GenBank/DDBJ whole genome shotgun (WGS) entry which is preliminary data.</text>
</comment>
<dbReference type="InterPro" id="IPR008201">
    <property type="entry name" value="HepT-like"/>
</dbReference>
<dbReference type="RefSeq" id="WP_275473507.1">
    <property type="nucleotide sequence ID" value="NZ_CP162940.1"/>
</dbReference>
<evidence type="ECO:0000256" key="3">
    <source>
        <dbReference type="ARBA" id="ARBA00022801"/>
    </source>
</evidence>
<keyword evidence="2" id="KW-0540">Nuclease</keyword>
<dbReference type="Proteomes" id="UP001579974">
    <property type="component" value="Unassembled WGS sequence"/>
</dbReference>